<proteinExistence type="predicted"/>
<dbReference type="AlphaFoldDB" id="A0A811LK37"/>
<dbReference type="EMBL" id="CAJFCW020000006">
    <property type="protein sequence ID" value="CAG9123996.1"/>
    <property type="molecule type" value="Genomic_DNA"/>
</dbReference>
<accession>A0A811LK37</accession>
<name>A0A811LK37_9BILA</name>
<evidence type="ECO:0000256" key="2">
    <source>
        <dbReference type="SAM" id="SignalP"/>
    </source>
</evidence>
<organism evidence="3 4">
    <name type="scientific">Bursaphelenchus okinawaensis</name>
    <dbReference type="NCBI Taxonomy" id="465554"/>
    <lineage>
        <taxon>Eukaryota</taxon>
        <taxon>Metazoa</taxon>
        <taxon>Ecdysozoa</taxon>
        <taxon>Nematoda</taxon>
        <taxon>Chromadorea</taxon>
        <taxon>Rhabditida</taxon>
        <taxon>Tylenchina</taxon>
        <taxon>Tylenchomorpha</taxon>
        <taxon>Aphelenchoidea</taxon>
        <taxon>Aphelenchoididae</taxon>
        <taxon>Bursaphelenchus</taxon>
    </lineage>
</organism>
<sequence length="361" mass="42176">MWLLKSILFCTLIQGCLVTVRGCQEQCIAEAHIPITLLEEIFTQKEAVSSICDTEMFWIDVSSDHSHEKESLKTEYFVYWYHDLLERPFNRRIHFASYDTRESQYYQRAVYPIYGLKDFTGALAYDWKTWHIHNQAFNIIALRDGTLYFANCPLKTIVEHGALLCKKLWFVTDKVFNGTFNDTRAVVTSYENGTAIKVELQVSNETEYIGGTKDFKDLNDHSTFNASDIVGRKHNGFTLTSDACSIKWNGYTKSHWMYLNDFPFRQPNDFVNDTFVTMRQKLRPCDLFGNCKKRRNIVEKDMFSALSHLWYLFLPMFVVILSVVMIYCVTCAVVLEQFGKLFKSARIAKRRQIKEISQKIN</sequence>
<evidence type="ECO:0000313" key="3">
    <source>
        <dbReference type="EMBL" id="CAD5228016.1"/>
    </source>
</evidence>
<keyword evidence="2" id="KW-0732">Signal</keyword>
<feature type="chain" id="PRO_5036408542" evidence="2">
    <location>
        <begin position="19"/>
        <end position="361"/>
    </location>
</feature>
<evidence type="ECO:0000313" key="4">
    <source>
        <dbReference type="Proteomes" id="UP000614601"/>
    </source>
</evidence>
<dbReference type="Proteomes" id="UP000783686">
    <property type="component" value="Unassembled WGS sequence"/>
</dbReference>
<protein>
    <submittedName>
        <fullName evidence="3">Uncharacterized protein</fullName>
    </submittedName>
</protein>
<comment type="caution">
    <text evidence="3">The sequence shown here is derived from an EMBL/GenBank/DDBJ whole genome shotgun (WGS) entry which is preliminary data.</text>
</comment>
<reference evidence="3" key="1">
    <citation type="submission" date="2020-09" db="EMBL/GenBank/DDBJ databases">
        <authorList>
            <person name="Kikuchi T."/>
        </authorList>
    </citation>
    <scope>NUCLEOTIDE SEQUENCE</scope>
    <source>
        <strain evidence="3">SH1</strain>
    </source>
</reference>
<feature type="transmembrane region" description="Helical" evidence="1">
    <location>
        <begin position="309"/>
        <end position="335"/>
    </location>
</feature>
<keyword evidence="1" id="KW-1133">Transmembrane helix</keyword>
<keyword evidence="1" id="KW-0472">Membrane</keyword>
<dbReference type="PROSITE" id="PS51257">
    <property type="entry name" value="PROKAR_LIPOPROTEIN"/>
    <property type="match status" value="1"/>
</dbReference>
<keyword evidence="4" id="KW-1185">Reference proteome</keyword>
<dbReference type="EMBL" id="CAJFDH010000006">
    <property type="protein sequence ID" value="CAD5228016.1"/>
    <property type="molecule type" value="Genomic_DNA"/>
</dbReference>
<keyword evidence="1" id="KW-0812">Transmembrane</keyword>
<dbReference type="OrthoDB" id="10608588at2759"/>
<feature type="signal peptide" evidence="2">
    <location>
        <begin position="1"/>
        <end position="18"/>
    </location>
</feature>
<evidence type="ECO:0000256" key="1">
    <source>
        <dbReference type="SAM" id="Phobius"/>
    </source>
</evidence>
<gene>
    <name evidence="3" type="ORF">BOKJ2_LOCUS12467</name>
</gene>
<dbReference type="Proteomes" id="UP000614601">
    <property type="component" value="Unassembled WGS sequence"/>
</dbReference>